<protein>
    <recommendedName>
        <fullName evidence="4 6">dTDP-4-dehydrorhamnose reductase</fullName>
        <ecNumber evidence="3 6">1.1.1.133</ecNumber>
    </recommendedName>
</protein>
<dbReference type="InterPro" id="IPR005913">
    <property type="entry name" value="dTDP_dehydrorham_reduct"/>
</dbReference>
<dbReference type="PANTHER" id="PTHR10491:SF4">
    <property type="entry name" value="METHIONINE ADENOSYLTRANSFERASE 2 SUBUNIT BETA"/>
    <property type="match status" value="1"/>
</dbReference>
<dbReference type="SUPFAM" id="SSF51735">
    <property type="entry name" value="NAD(P)-binding Rossmann-fold domains"/>
    <property type="match status" value="1"/>
</dbReference>
<gene>
    <name evidence="8" type="primary">rfbD</name>
    <name evidence="8" type="ORF">E1B25_21790</name>
</gene>
<comment type="caution">
    <text evidence="8">The sequence shown here is derived from an EMBL/GenBank/DDBJ whole genome shotgun (WGS) entry which is preliminary data.</text>
</comment>
<dbReference type="GO" id="GO:0019305">
    <property type="term" value="P:dTDP-rhamnose biosynthetic process"/>
    <property type="evidence" value="ECO:0007669"/>
    <property type="project" value="UniProtKB-UniPathway"/>
</dbReference>
<comment type="cofactor">
    <cofactor evidence="6">
        <name>Mg(2+)</name>
        <dbReference type="ChEBI" id="CHEBI:18420"/>
    </cofactor>
    <text evidence="6">Binds 1 Mg(2+) ion per monomer.</text>
</comment>
<feature type="domain" description="RmlD-like substrate binding" evidence="7">
    <location>
        <begin position="30"/>
        <end position="307"/>
    </location>
</feature>
<comment type="similarity">
    <text evidence="2 6">Belongs to the dTDP-4-dehydrorhamnose reductase family.</text>
</comment>
<evidence type="ECO:0000256" key="2">
    <source>
        <dbReference type="ARBA" id="ARBA00010944"/>
    </source>
</evidence>
<proteinExistence type="inferred from homology"/>
<dbReference type="Gene3D" id="3.40.50.720">
    <property type="entry name" value="NAD(P)-binding Rossmann-like Domain"/>
    <property type="match status" value="1"/>
</dbReference>
<dbReference type="Proteomes" id="UP000294662">
    <property type="component" value="Unassembled WGS sequence"/>
</dbReference>
<comment type="function">
    <text evidence="6">Catalyzes the reduction of dTDP-6-deoxy-L-lyxo-4-hexulose to yield dTDP-L-rhamnose.</text>
</comment>
<dbReference type="NCBIfam" id="TIGR01214">
    <property type="entry name" value="rmlD"/>
    <property type="match status" value="1"/>
</dbReference>
<dbReference type="EMBL" id="SMFP01000043">
    <property type="protein sequence ID" value="TDE32971.1"/>
    <property type="molecule type" value="Genomic_DNA"/>
</dbReference>
<comment type="catalytic activity">
    <reaction evidence="5 6">
        <text>dTDP-beta-L-rhamnose + NADP(+) = dTDP-4-dehydro-beta-L-rhamnose + NADPH + H(+)</text>
        <dbReference type="Rhea" id="RHEA:21796"/>
        <dbReference type="ChEBI" id="CHEBI:15378"/>
        <dbReference type="ChEBI" id="CHEBI:57510"/>
        <dbReference type="ChEBI" id="CHEBI:57783"/>
        <dbReference type="ChEBI" id="CHEBI:58349"/>
        <dbReference type="ChEBI" id="CHEBI:62830"/>
        <dbReference type="EC" id="1.1.1.133"/>
    </reaction>
</comment>
<dbReference type="CDD" id="cd05254">
    <property type="entry name" value="dTDP_HR_like_SDR_e"/>
    <property type="match status" value="1"/>
</dbReference>
<dbReference type="EC" id="1.1.1.133" evidence="3 6"/>
<dbReference type="Gene3D" id="3.90.25.10">
    <property type="entry name" value="UDP-galactose 4-epimerase, domain 1"/>
    <property type="match status" value="1"/>
</dbReference>
<evidence type="ECO:0000256" key="5">
    <source>
        <dbReference type="ARBA" id="ARBA00048200"/>
    </source>
</evidence>
<sequence>MVSRQRGLVAPIAGARRCWRAVGGQGVTGLLVFGQTGQVARELQRLDSGARFLSRAEADLTDPAACAAAIRAHAPCAVINAAAYTAVDRAEGEEALATTINGAAPAAMAAACAGLGVPFVQISTDYVFDGSGETPWHVGDPVAPLNAYGRSKLVGEAGVRAAGGAYAVLRTSWVVSAHGSNFIKTMLRLGKERETLTIVADQIGGPTPAADIAAACVHMAKTLVSEPEKRGTYHFSGAPDVSWAGFAREIFAQAGINCAVRDIPTSTYPTPAARPLNSRLDCATLETVFGLSRPDWRRGLTDILKDLGET</sequence>
<comment type="pathway">
    <text evidence="1 6">Carbohydrate biosynthesis; dTDP-L-rhamnose biosynthesis.</text>
</comment>
<evidence type="ECO:0000313" key="8">
    <source>
        <dbReference type="EMBL" id="TDE32971.1"/>
    </source>
</evidence>
<organism evidence="8 9">
    <name type="scientific">Antarcticimicrobium sediminis</name>
    <dbReference type="NCBI Taxonomy" id="2546227"/>
    <lineage>
        <taxon>Bacteria</taxon>
        <taxon>Pseudomonadati</taxon>
        <taxon>Pseudomonadota</taxon>
        <taxon>Alphaproteobacteria</taxon>
        <taxon>Rhodobacterales</taxon>
        <taxon>Paracoccaceae</taxon>
        <taxon>Antarcticimicrobium</taxon>
    </lineage>
</organism>
<evidence type="ECO:0000313" key="9">
    <source>
        <dbReference type="Proteomes" id="UP000294662"/>
    </source>
</evidence>
<evidence type="ECO:0000259" key="7">
    <source>
        <dbReference type="Pfam" id="PF04321"/>
    </source>
</evidence>
<dbReference type="AlphaFoldDB" id="A0A4R5EF38"/>
<accession>A0A4R5EF38</accession>
<dbReference type="UniPathway" id="UPA00124"/>
<evidence type="ECO:0000256" key="1">
    <source>
        <dbReference type="ARBA" id="ARBA00004781"/>
    </source>
</evidence>
<dbReference type="GO" id="GO:0008831">
    <property type="term" value="F:dTDP-4-dehydrorhamnose reductase activity"/>
    <property type="evidence" value="ECO:0007669"/>
    <property type="project" value="UniProtKB-EC"/>
</dbReference>
<dbReference type="InterPro" id="IPR036291">
    <property type="entry name" value="NAD(P)-bd_dom_sf"/>
</dbReference>
<dbReference type="PANTHER" id="PTHR10491">
    <property type="entry name" value="DTDP-4-DEHYDRORHAMNOSE REDUCTASE"/>
    <property type="match status" value="1"/>
</dbReference>
<dbReference type="InterPro" id="IPR029903">
    <property type="entry name" value="RmlD-like-bd"/>
</dbReference>
<keyword evidence="6 8" id="KW-0560">Oxidoreductase</keyword>
<dbReference type="Pfam" id="PF04321">
    <property type="entry name" value="RmlD_sub_bind"/>
    <property type="match status" value="1"/>
</dbReference>
<keyword evidence="6" id="KW-0521">NADP</keyword>
<name>A0A4R5EF38_9RHOB</name>
<evidence type="ECO:0000256" key="4">
    <source>
        <dbReference type="ARBA" id="ARBA00017099"/>
    </source>
</evidence>
<evidence type="ECO:0000256" key="3">
    <source>
        <dbReference type="ARBA" id="ARBA00012929"/>
    </source>
</evidence>
<dbReference type="OrthoDB" id="9803892at2"/>
<evidence type="ECO:0000256" key="6">
    <source>
        <dbReference type="RuleBase" id="RU364082"/>
    </source>
</evidence>
<reference evidence="8 9" key="1">
    <citation type="submission" date="2019-03" db="EMBL/GenBank/DDBJ databases">
        <authorList>
            <person name="Zhang S."/>
        </authorList>
    </citation>
    <scope>NUCLEOTIDE SEQUENCE [LARGE SCALE GENOMIC DNA]</scope>
    <source>
        <strain evidence="8 9">S4J41</strain>
    </source>
</reference>
<keyword evidence="9" id="KW-1185">Reference proteome</keyword>